<proteinExistence type="inferred from homology"/>
<keyword evidence="3" id="KW-0488">Methylation</keyword>
<protein>
    <submittedName>
        <fullName evidence="12">Methyl-accepting chemotaxis protein</fullName>
    </submittedName>
</protein>
<dbReference type="SUPFAM" id="SSF58104">
    <property type="entry name" value="Methyl-accepting chemotaxis protein (MCP) signaling domain"/>
    <property type="match status" value="1"/>
</dbReference>
<keyword evidence="13" id="KW-1185">Reference proteome</keyword>
<dbReference type="Pfam" id="PF00015">
    <property type="entry name" value="MCPsignal"/>
    <property type="match status" value="1"/>
</dbReference>
<evidence type="ECO:0000256" key="8">
    <source>
        <dbReference type="ARBA" id="ARBA00029447"/>
    </source>
</evidence>
<reference evidence="12 13" key="1">
    <citation type="submission" date="2020-03" db="EMBL/GenBank/DDBJ databases">
        <authorList>
            <person name="Wang L."/>
            <person name="He N."/>
            <person name="Li Y."/>
            <person name="Fang Y."/>
            <person name="Zhang F."/>
        </authorList>
    </citation>
    <scope>NUCLEOTIDE SEQUENCE [LARGE SCALE GENOMIC DNA]</scope>
    <source>
        <strain evidence="13">hsmgli-8</strain>
    </source>
</reference>
<keyword evidence="6 10" id="KW-0472">Membrane</keyword>
<evidence type="ECO:0000313" key="12">
    <source>
        <dbReference type="EMBL" id="NJP01930.1"/>
    </source>
</evidence>
<evidence type="ECO:0000256" key="9">
    <source>
        <dbReference type="PROSITE-ProRule" id="PRU00284"/>
    </source>
</evidence>
<keyword evidence="4 10" id="KW-0812">Transmembrane</keyword>
<sequence>MKVAHRLFIIAACACAGLIAIALFALHTLHNTMLEDRRREIHTVLNLASKQVEYFQGLEKAGTLTTAAAQARAVEALNALRDGRNAYIWARTEEALGLVHPNPDLIGKVDVGATLPSGKTVWQNYLDHLRSDRFAFFDDKVARPGQAQPVDKINGVTQIPGWNWVMGFGVYADDISEAYWQLVYKFLSIGVLVLLGVVAIAWRMSRSIYSALGGEPQQVAEVTGSIANGDLRQVMGDSYPAGSLMAAVARMQTGLRGMIVDIKQVAEELKGTSSSLGEQMQHIDDASQHTSEATTLTAAAVEQMSVTIDQISSNARMTQTNSERSTSLAIEGERLVGEVTGAIAEVSQQITAASGQISGLVARADEIDSITSAIRNIASQTNLLALNAAIEAARAGEQGRGFAVVADEVRHLAQRTAQATEEITVMVADIQNDTGMAVKEMQAIEPKMNAAAGLAKEAAAALRDISTEAAATLAQVREMASATSEQSQASSSVAQNVERIASMVSASAESVTIANVDVNAVVSSSRTLTDSTARFKL</sequence>
<evidence type="ECO:0000256" key="2">
    <source>
        <dbReference type="ARBA" id="ARBA00022475"/>
    </source>
</evidence>
<name>A0ABX0YG89_9PSED</name>
<dbReference type="SMART" id="SM01049">
    <property type="entry name" value="Cache_2"/>
    <property type="match status" value="1"/>
</dbReference>
<evidence type="ECO:0000256" key="6">
    <source>
        <dbReference type="ARBA" id="ARBA00023136"/>
    </source>
</evidence>
<keyword evidence="5 10" id="KW-1133">Transmembrane helix</keyword>
<evidence type="ECO:0000256" key="4">
    <source>
        <dbReference type="ARBA" id="ARBA00022692"/>
    </source>
</evidence>
<dbReference type="InterPro" id="IPR004090">
    <property type="entry name" value="Chemotax_Me-accpt_rcpt"/>
</dbReference>
<evidence type="ECO:0000256" key="3">
    <source>
        <dbReference type="ARBA" id="ARBA00022481"/>
    </source>
</evidence>
<evidence type="ECO:0000256" key="1">
    <source>
        <dbReference type="ARBA" id="ARBA00004651"/>
    </source>
</evidence>
<evidence type="ECO:0000259" key="11">
    <source>
        <dbReference type="PROSITE" id="PS50111"/>
    </source>
</evidence>
<dbReference type="Pfam" id="PF17200">
    <property type="entry name" value="sCache_2"/>
    <property type="match status" value="1"/>
</dbReference>
<dbReference type="Gene3D" id="3.30.450.20">
    <property type="entry name" value="PAS domain"/>
    <property type="match status" value="1"/>
</dbReference>
<evidence type="ECO:0000256" key="5">
    <source>
        <dbReference type="ARBA" id="ARBA00022989"/>
    </source>
</evidence>
<gene>
    <name evidence="12" type="ORF">HBH25_13845</name>
</gene>
<dbReference type="Proteomes" id="UP000746535">
    <property type="component" value="Unassembled WGS sequence"/>
</dbReference>
<dbReference type="PROSITE" id="PS50111">
    <property type="entry name" value="CHEMOTAXIS_TRANSDUC_2"/>
    <property type="match status" value="1"/>
</dbReference>
<organism evidence="12 13">
    <name type="scientific">Pseudomonas quercus</name>
    <dbReference type="NCBI Taxonomy" id="2722792"/>
    <lineage>
        <taxon>Bacteria</taxon>
        <taxon>Pseudomonadati</taxon>
        <taxon>Pseudomonadota</taxon>
        <taxon>Gammaproteobacteria</taxon>
        <taxon>Pseudomonadales</taxon>
        <taxon>Pseudomonadaceae</taxon>
        <taxon>Pseudomonas</taxon>
    </lineage>
</organism>
<evidence type="ECO:0000313" key="13">
    <source>
        <dbReference type="Proteomes" id="UP000746535"/>
    </source>
</evidence>
<evidence type="ECO:0000256" key="7">
    <source>
        <dbReference type="ARBA" id="ARBA00023224"/>
    </source>
</evidence>
<comment type="caution">
    <text evidence="12">The sequence shown here is derived from an EMBL/GenBank/DDBJ whole genome shotgun (WGS) entry which is preliminary data.</text>
</comment>
<dbReference type="PANTHER" id="PTHR32089:SF119">
    <property type="entry name" value="METHYL-ACCEPTING CHEMOTAXIS PROTEIN CTPL"/>
    <property type="match status" value="1"/>
</dbReference>
<dbReference type="EMBL" id="JAAVJI010000007">
    <property type="protein sequence ID" value="NJP01930.1"/>
    <property type="molecule type" value="Genomic_DNA"/>
</dbReference>
<keyword evidence="7 9" id="KW-0807">Transducer</keyword>
<dbReference type="InterPro" id="IPR004089">
    <property type="entry name" value="MCPsignal_dom"/>
</dbReference>
<feature type="transmembrane region" description="Helical" evidence="10">
    <location>
        <begin position="6"/>
        <end position="29"/>
    </location>
</feature>
<dbReference type="InterPro" id="IPR033480">
    <property type="entry name" value="sCache_2"/>
</dbReference>
<comment type="similarity">
    <text evidence="8">Belongs to the methyl-accepting chemotaxis (MCP) protein family.</text>
</comment>
<keyword evidence="2" id="KW-1003">Cell membrane</keyword>
<dbReference type="SMART" id="SM00283">
    <property type="entry name" value="MA"/>
    <property type="match status" value="1"/>
</dbReference>
<dbReference type="RefSeq" id="WP_168084496.1">
    <property type="nucleotide sequence ID" value="NZ_JAAVJI010000007.1"/>
</dbReference>
<dbReference type="CDD" id="cd11386">
    <property type="entry name" value="MCP_signal"/>
    <property type="match status" value="1"/>
</dbReference>
<comment type="subcellular location">
    <subcellularLocation>
        <location evidence="1">Cell membrane</location>
        <topology evidence="1">Multi-pass membrane protein</topology>
    </subcellularLocation>
</comment>
<evidence type="ECO:0000256" key="10">
    <source>
        <dbReference type="SAM" id="Phobius"/>
    </source>
</evidence>
<dbReference type="PANTHER" id="PTHR32089">
    <property type="entry name" value="METHYL-ACCEPTING CHEMOTAXIS PROTEIN MCPB"/>
    <property type="match status" value="1"/>
</dbReference>
<feature type="domain" description="Methyl-accepting transducer" evidence="11">
    <location>
        <begin position="265"/>
        <end position="501"/>
    </location>
</feature>
<dbReference type="Gene3D" id="1.10.287.950">
    <property type="entry name" value="Methyl-accepting chemotaxis protein"/>
    <property type="match status" value="1"/>
</dbReference>
<dbReference type="PRINTS" id="PR00260">
    <property type="entry name" value="CHEMTRNSDUCR"/>
</dbReference>
<accession>A0ABX0YG89</accession>